<evidence type="ECO:0000256" key="1">
    <source>
        <dbReference type="ARBA" id="ARBA00000852"/>
    </source>
</evidence>
<dbReference type="InterPro" id="IPR029063">
    <property type="entry name" value="SAM-dependent_MTases_sf"/>
</dbReference>
<comment type="function">
    <text evidence="8">Converts the free carboxyl group of a malonyl-thioester to its methyl ester by transfer of a methyl group from S-adenosyl-L-methionine (SAM). It allows to synthesize pimeloyl-ACP via the fatty acid synthetic pathway.</text>
</comment>
<dbReference type="HAMAP" id="MF_00835">
    <property type="entry name" value="BioC"/>
    <property type="match status" value="1"/>
</dbReference>
<comment type="pathway">
    <text evidence="2 8">Cofactor biosynthesis; biotin biosynthesis.</text>
</comment>
<dbReference type="PANTHER" id="PTHR13090">
    <property type="entry name" value="ARGININE-HYDROXYLASE NDUFAF5, MITOCHONDRIAL"/>
    <property type="match status" value="1"/>
</dbReference>
<accession>A0A9X0W9V6</accession>
<evidence type="ECO:0000256" key="5">
    <source>
        <dbReference type="ARBA" id="ARBA00022679"/>
    </source>
</evidence>
<evidence type="ECO:0000256" key="7">
    <source>
        <dbReference type="ARBA" id="ARBA00022756"/>
    </source>
</evidence>
<comment type="caution">
    <text evidence="10">The sequence shown here is derived from an EMBL/GenBank/DDBJ whole genome shotgun (WGS) entry which is preliminary data.</text>
</comment>
<evidence type="ECO:0000256" key="3">
    <source>
        <dbReference type="ARBA" id="ARBA00012327"/>
    </source>
</evidence>
<gene>
    <name evidence="8 10" type="primary">bioC</name>
    <name evidence="10" type="ORF">CKO42_13960</name>
</gene>
<feature type="domain" description="Methyltransferase type 11" evidence="9">
    <location>
        <begin position="53"/>
        <end position="149"/>
    </location>
</feature>
<dbReference type="InterPro" id="IPR011814">
    <property type="entry name" value="BioC"/>
</dbReference>
<evidence type="ECO:0000313" key="11">
    <source>
        <dbReference type="Proteomes" id="UP001138768"/>
    </source>
</evidence>
<keyword evidence="5 8" id="KW-0808">Transferase</keyword>
<dbReference type="EC" id="2.1.1.197" evidence="3 8"/>
<evidence type="ECO:0000256" key="2">
    <source>
        <dbReference type="ARBA" id="ARBA00004746"/>
    </source>
</evidence>
<dbReference type="Proteomes" id="UP001138768">
    <property type="component" value="Unassembled WGS sequence"/>
</dbReference>
<dbReference type="SUPFAM" id="SSF53335">
    <property type="entry name" value="S-adenosyl-L-methionine-dependent methyltransferases"/>
    <property type="match status" value="1"/>
</dbReference>
<dbReference type="GO" id="GO:0009102">
    <property type="term" value="P:biotin biosynthetic process"/>
    <property type="evidence" value="ECO:0007669"/>
    <property type="project" value="UniProtKB-UniRule"/>
</dbReference>
<dbReference type="GO" id="GO:0102130">
    <property type="term" value="F:malonyl-CoA methyltransferase activity"/>
    <property type="evidence" value="ECO:0007669"/>
    <property type="project" value="UniProtKB-EC"/>
</dbReference>
<dbReference type="InterPro" id="IPR013216">
    <property type="entry name" value="Methyltransf_11"/>
</dbReference>
<evidence type="ECO:0000256" key="8">
    <source>
        <dbReference type="HAMAP-Rule" id="MF_00835"/>
    </source>
</evidence>
<dbReference type="EMBL" id="NRRY01000022">
    <property type="protein sequence ID" value="MBK1619522.1"/>
    <property type="molecule type" value="Genomic_DNA"/>
</dbReference>
<comment type="similarity">
    <text evidence="8">Belongs to the methyltransferase superfamily.</text>
</comment>
<keyword evidence="7 8" id="KW-0093">Biotin biosynthesis</keyword>
<sequence length="297" mass="33136">MGQSISPIDKRAARRAFERAAASYDEAAVLQREIGTRMLERLDYVRLKPQTVLDLGCGTGQGIDALAKRWRKAKIIALDLAESMLQRARRRGTWLNRPRPLCADLEALPLADDSIDLVISNASLQWASDLPRTFAELRRVLRPEGLLMFTTFGPDTLIELRRAWAEADGGAHAHVSPFLDMHDIGDALMRAGFADPVMDAERITMTYENVHALMRDLKAIGGRNALQDRPRAMTGRQRLSALEQAYEQERRDGRLPSTWEVVYGQAWMPTGAKAPAQQQTADGVAIPLSAILRRVAR</sequence>
<keyword evidence="11" id="KW-1185">Reference proteome</keyword>
<dbReference type="GO" id="GO:0010340">
    <property type="term" value="F:carboxyl-O-methyltransferase activity"/>
    <property type="evidence" value="ECO:0007669"/>
    <property type="project" value="UniProtKB-UniRule"/>
</dbReference>
<dbReference type="InterPro" id="IPR050602">
    <property type="entry name" value="Malonyl-ACP_OMT"/>
</dbReference>
<proteinExistence type="inferred from homology"/>
<organism evidence="10 11">
    <name type="scientific">Lamprobacter modestohalophilus</name>
    <dbReference type="NCBI Taxonomy" id="1064514"/>
    <lineage>
        <taxon>Bacteria</taxon>
        <taxon>Pseudomonadati</taxon>
        <taxon>Pseudomonadota</taxon>
        <taxon>Gammaproteobacteria</taxon>
        <taxon>Chromatiales</taxon>
        <taxon>Chromatiaceae</taxon>
        <taxon>Lamprobacter</taxon>
    </lineage>
</organism>
<comment type="catalytic activity">
    <reaction evidence="1 8">
        <text>malonyl-[ACP] + S-adenosyl-L-methionine = malonyl-[ACP] methyl ester + S-adenosyl-L-homocysteine</text>
        <dbReference type="Rhea" id="RHEA:17105"/>
        <dbReference type="Rhea" id="RHEA-COMP:9623"/>
        <dbReference type="Rhea" id="RHEA-COMP:9954"/>
        <dbReference type="ChEBI" id="CHEBI:57856"/>
        <dbReference type="ChEBI" id="CHEBI:59789"/>
        <dbReference type="ChEBI" id="CHEBI:78449"/>
        <dbReference type="ChEBI" id="CHEBI:78845"/>
        <dbReference type="EC" id="2.1.1.197"/>
    </reaction>
</comment>
<reference evidence="10 11" key="1">
    <citation type="journal article" date="2020" name="Microorganisms">
        <title>Osmotic Adaptation and Compatible Solute Biosynthesis of Phototrophic Bacteria as Revealed from Genome Analyses.</title>
        <authorList>
            <person name="Imhoff J.F."/>
            <person name="Rahn T."/>
            <person name="Kunzel S."/>
            <person name="Keller A."/>
            <person name="Neulinger S.C."/>
        </authorList>
    </citation>
    <scope>NUCLEOTIDE SEQUENCE [LARGE SCALE GENOMIC DNA]</scope>
    <source>
        <strain evidence="10 11">DSM 25653</strain>
    </source>
</reference>
<dbReference type="NCBIfam" id="TIGR02072">
    <property type="entry name" value="BioC"/>
    <property type="match status" value="1"/>
</dbReference>
<dbReference type="CDD" id="cd02440">
    <property type="entry name" value="AdoMet_MTases"/>
    <property type="match status" value="1"/>
</dbReference>
<dbReference type="PANTHER" id="PTHR13090:SF1">
    <property type="entry name" value="ARGININE-HYDROXYLASE NDUFAF5, MITOCHONDRIAL"/>
    <property type="match status" value="1"/>
</dbReference>
<keyword evidence="4 8" id="KW-0489">Methyltransferase</keyword>
<dbReference type="Gene3D" id="3.40.50.150">
    <property type="entry name" value="Vaccinia Virus protein VP39"/>
    <property type="match status" value="1"/>
</dbReference>
<protein>
    <recommendedName>
        <fullName evidence="3 8">Malonyl-[acyl-carrier protein] O-methyltransferase</fullName>
        <shortName evidence="8">Malonyl-ACP O-methyltransferase</shortName>
        <ecNumber evidence="3 8">2.1.1.197</ecNumber>
    </recommendedName>
    <alternativeName>
        <fullName evidence="8">Biotin synthesis protein BioC</fullName>
    </alternativeName>
</protein>
<dbReference type="AlphaFoldDB" id="A0A9X0W9V6"/>
<dbReference type="GO" id="GO:0032259">
    <property type="term" value="P:methylation"/>
    <property type="evidence" value="ECO:0007669"/>
    <property type="project" value="UniProtKB-KW"/>
</dbReference>
<keyword evidence="6 8" id="KW-0949">S-adenosyl-L-methionine</keyword>
<dbReference type="RefSeq" id="WP_200245044.1">
    <property type="nucleotide sequence ID" value="NZ_NRRY01000022.1"/>
</dbReference>
<evidence type="ECO:0000313" key="10">
    <source>
        <dbReference type="EMBL" id="MBK1619522.1"/>
    </source>
</evidence>
<dbReference type="GO" id="GO:0008757">
    <property type="term" value="F:S-adenosylmethionine-dependent methyltransferase activity"/>
    <property type="evidence" value="ECO:0007669"/>
    <property type="project" value="InterPro"/>
</dbReference>
<evidence type="ECO:0000256" key="6">
    <source>
        <dbReference type="ARBA" id="ARBA00022691"/>
    </source>
</evidence>
<name>A0A9X0W9V6_9GAMM</name>
<evidence type="ECO:0000256" key="4">
    <source>
        <dbReference type="ARBA" id="ARBA00022603"/>
    </source>
</evidence>
<evidence type="ECO:0000259" key="9">
    <source>
        <dbReference type="Pfam" id="PF08241"/>
    </source>
</evidence>
<dbReference type="Pfam" id="PF08241">
    <property type="entry name" value="Methyltransf_11"/>
    <property type="match status" value="1"/>
</dbReference>